<accession>A0A1H7UP04</accession>
<evidence type="ECO:0000313" key="2">
    <source>
        <dbReference type="Proteomes" id="UP000199664"/>
    </source>
</evidence>
<dbReference type="AlphaFoldDB" id="A0A1H7UP04"/>
<keyword evidence="2" id="KW-1185">Reference proteome</keyword>
<gene>
    <name evidence="1" type="ORF">SAMN04515666_106358</name>
</gene>
<name>A0A1H7UP04_9HYPH</name>
<dbReference type="RefSeq" id="WP_091837952.1">
    <property type="nucleotide sequence ID" value="NZ_FOAN01000006.1"/>
</dbReference>
<proteinExistence type="predicted"/>
<sequence length="69" mass="7795">MAETATNPQNIVMTDPEWIALESINEETRRFIFGEAMLRLLQGRGLAEPGDELWKVTPEGQQALEARSH</sequence>
<organism evidence="1 2">
    <name type="scientific">Bosea lupini</name>
    <dbReference type="NCBI Taxonomy" id="1036779"/>
    <lineage>
        <taxon>Bacteria</taxon>
        <taxon>Pseudomonadati</taxon>
        <taxon>Pseudomonadota</taxon>
        <taxon>Alphaproteobacteria</taxon>
        <taxon>Hyphomicrobiales</taxon>
        <taxon>Boseaceae</taxon>
        <taxon>Bosea</taxon>
    </lineage>
</organism>
<evidence type="ECO:0000313" key="1">
    <source>
        <dbReference type="EMBL" id="SEL98691.1"/>
    </source>
</evidence>
<dbReference type="Proteomes" id="UP000199664">
    <property type="component" value="Unassembled WGS sequence"/>
</dbReference>
<dbReference type="OrthoDB" id="8163031at2"/>
<protein>
    <submittedName>
        <fullName evidence="1">Uncharacterized protein</fullName>
    </submittedName>
</protein>
<dbReference type="STRING" id="1036779.SAMN04515666_106358"/>
<dbReference type="EMBL" id="FOAN01000006">
    <property type="protein sequence ID" value="SEL98691.1"/>
    <property type="molecule type" value="Genomic_DNA"/>
</dbReference>
<reference evidence="2" key="1">
    <citation type="submission" date="2016-10" db="EMBL/GenBank/DDBJ databases">
        <authorList>
            <person name="Varghese N."/>
            <person name="Submissions S."/>
        </authorList>
    </citation>
    <scope>NUCLEOTIDE SEQUENCE [LARGE SCALE GENOMIC DNA]</scope>
    <source>
        <strain evidence="2">LMG 26383,CCUG 61248,R- 45681</strain>
    </source>
</reference>